<dbReference type="Proteomes" id="UP001150641">
    <property type="component" value="Unassembled WGS sequence"/>
</dbReference>
<dbReference type="SUPFAM" id="SSF69118">
    <property type="entry name" value="AhpD-like"/>
    <property type="match status" value="1"/>
</dbReference>
<protein>
    <recommendedName>
        <fullName evidence="1">4-carboxymuconolactone decarboxylase</fullName>
        <ecNumber evidence="1">4.1.1.44</ecNumber>
    </recommendedName>
</protein>
<keyword evidence="3" id="KW-0456">Lyase</keyword>
<feature type="domain" description="Carboxymuconolactone decarboxylase-like" evidence="2">
    <location>
        <begin position="36"/>
        <end position="118"/>
    </location>
</feature>
<dbReference type="InterPro" id="IPR029032">
    <property type="entry name" value="AhpD-like"/>
</dbReference>
<dbReference type="GO" id="GO:0047575">
    <property type="term" value="F:4-carboxymuconolactone decarboxylase activity"/>
    <property type="evidence" value="ECO:0007669"/>
    <property type="project" value="UniProtKB-UniRule"/>
</dbReference>
<evidence type="ECO:0000313" key="4">
    <source>
        <dbReference type="Proteomes" id="UP001150641"/>
    </source>
</evidence>
<dbReference type="InterPro" id="IPR012788">
    <property type="entry name" value="Decarb_PcaC"/>
</dbReference>
<dbReference type="RefSeq" id="WP_271124444.1">
    <property type="nucleotide sequence ID" value="NZ_JALHAN010000069.1"/>
</dbReference>
<comment type="caution">
    <text evidence="3">The sequence shown here is derived from an EMBL/GenBank/DDBJ whole genome shotgun (WGS) entry which is preliminary data.</text>
</comment>
<dbReference type="PANTHER" id="PTHR33570:SF2">
    <property type="entry name" value="CARBOXYMUCONOLACTONE DECARBOXYLASE-LIKE DOMAIN-CONTAINING PROTEIN"/>
    <property type="match status" value="1"/>
</dbReference>
<dbReference type="AlphaFoldDB" id="A0A9X2WAN9"/>
<evidence type="ECO:0000259" key="2">
    <source>
        <dbReference type="Pfam" id="PF02627"/>
    </source>
</evidence>
<dbReference type="InterPro" id="IPR052512">
    <property type="entry name" value="4CMD/NDH-1_regulator"/>
</dbReference>
<dbReference type="Gene3D" id="1.20.1290.10">
    <property type="entry name" value="AhpD-like"/>
    <property type="match status" value="1"/>
</dbReference>
<dbReference type="InterPro" id="IPR003779">
    <property type="entry name" value="CMD-like"/>
</dbReference>
<gene>
    <name evidence="3" type="primary">pcaC</name>
    <name evidence="3" type="ORF">MUA00_18425</name>
</gene>
<organism evidence="3 4">
    <name type="scientific">Dryocola boscaweniae</name>
    <dbReference type="NCBI Taxonomy" id="2925397"/>
    <lineage>
        <taxon>Bacteria</taxon>
        <taxon>Pseudomonadati</taxon>
        <taxon>Pseudomonadota</taxon>
        <taxon>Gammaproteobacteria</taxon>
        <taxon>Enterobacterales</taxon>
        <taxon>Enterobacteriaceae</taxon>
        <taxon>Dryocola</taxon>
    </lineage>
</organism>
<dbReference type="NCBIfam" id="TIGR02425">
    <property type="entry name" value="decarb_PcaC"/>
    <property type="match status" value="1"/>
</dbReference>
<evidence type="ECO:0000313" key="3">
    <source>
        <dbReference type="EMBL" id="MCT4703757.1"/>
    </source>
</evidence>
<dbReference type="Pfam" id="PF02627">
    <property type="entry name" value="CMD"/>
    <property type="match status" value="1"/>
</dbReference>
<evidence type="ECO:0000256" key="1">
    <source>
        <dbReference type="NCBIfam" id="TIGR02425"/>
    </source>
</evidence>
<dbReference type="GO" id="GO:0051920">
    <property type="term" value="F:peroxiredoxin activity"/>
    <property type="evidence" value="ECO:0007669"/>
    <property type="project" value="InterPro"/>
</dbReference>
<dbReference type="PANTHER" id="PTHR33570">
    <property type="entry name" value="4-CARBOXYMUCONOLACTONE DECARBOXYLASE FAMILY PROTEIN"/>
    <property type="match status" value="1"/>
</dbReference>
<dbReference type="EC" id="4.1.1.44" evidence="1"/>
<keyword evidence="4" id="KW-1185">Reference proteome</keyword>
<reference evidence="3" key="1">
    <citation type="submission" date="2022-03" db="EMBL/GenBank/DDBJ databases">
        <title>Proposal of a novel genus Dryocolo and two novel species.</title>
        <authorList>
            <person name="Maddock D.W."/>
            <person name="Brady C.L."/>
            <person name="Denman S."/>
            <person name="Arnold D."/>
        </authorList>
    </citation>
    <scope>NUCLEOTIDE SEQUENCE</scope>
    <source>
        <strain evidence="3">H6W4</strain>
    </source>
</reference>
<proteinExistence type="predicted"/>
<accession>A0A9X2WAN9</accession>
<dbReference type="EMBL" id="JALHAP010000082">
    <property type="protein sequence ID" value="MCT4703757.1"/>
    <property type="molecule type" value="Genomic_DNA"/>
</dbReference>
<sequence>MKDEDRYQQGMNVRRAVLGDTHVDRTLTQITPLNEEFQNFITRYAWGDIWSRPGLERHTRSMITIAMLIALNREAELKMHLRAAFNNGVTKEELKELIMHSALYCGLPAANATMHLAQQVFDETEGQD</sequence>
<name>A0A9X2WAN9_9ENTR</name>